<dbReference type="Proteomes" id="UP001228049">
    <property type="component" value="Unassembled WGS sequence"/>
</dbReference>
<reference evidence="2" key="1">
    <citation type="submission" date="2023-04" db="EMBL/GenBank/DDBJ databases">
        <title>Chromosome-level genome of Chaenocephalus aceratus.</title>
        <authorList>
            <person name="Park H."/>
        </authorList>
    </citation>
    <scope>NUCLEOTIDE SEQUENCE</scope>
    <source>
        <strain evidence="2">DE</strain>
        <tissue evidence="2">Muscle</tissue>
    </source>
</reference>
<gene>
    <name evidence="2" type="ORF">KUDE01_004937</name>
</gene>
<keyword evidence="3" id="KW-1185">Reference proteome</keyword>
<accession>A0AAD9CJ29</accession>
<proteinExistence type="predicted"/>
<protein>
    <submittedName>
        <fullName evidence="2">Zinc finger MYM-type protein 1</fullName>
    </submittedName>
</protein>
<organism evidence="2 3">
    <name type="scientific">Dissostichus eleginoides</name>
    <name type="common">Patagonian toothfish</name>
    <name type="synonym">Dissostichus amissus</name>
    <dbReference type="NCBI Taxonomy" id="100907"/>
    <lineage>
        <taxon>Eukaryota</taxon>
        <taxon>Metazoa</taxon>
        <taxon>Chordata</taxon>
        <taxon>Craniata</taxon>
        <taxon>Vertebrata</taxon>
        <taxon>Euteleostomi</taxon>
        <taxon>Actinopterygii</taxon>
        <taxon>Neopterygii</taxon>
        <taxon>Teleostei</taxon>
        <taxon>Neoteleostei</taxon>
        <taxon>Acanthomorphata</taxon>
        <taxon>Eupercaria</taxon>
        <taxon>Perciformes</taxon>
        <taxon>Notothenioidei</taxon>
        <taxon>Nototheniidae</taxon>
        <taxon>Dissostichus</taxon>
    </lineage>
</organism>
<dbReference type="Pfam" id="PF05699">
    <property type="entry name" value="Dimer_Tnp_hAT"/>
    <property type="match status" value="1"/>
</dbReference>
<dbReference type="GO" id="GO:0046983">
    <property type="term" value="F:protein dimerization activity"/>
    <property type="evidence" value="ECO:0007669"/>
    <property type="project" value="InterPro"/>
</dbReference>
<evidence type="ECO:0000259" key="1">
    <source>
        <dbReference type="Pfam" id="PF05699"/>
    </source>
</evidence>
<feature type="domain" description="HAT C-terminal dimerisation" evidence="1">
    <location>
        <begin position="125"/>
        <end position="176"/>
    </location>
</feature>
<evidence type="ECO:0000313" key="3">
    <source>
        <dbReference type="Proteomes" id="UP001228049"/>
    </source>
</evidence>
<evidence type="ECO:0000313" key="2">
    <source>
        <dbReference type="EMBL" id="KAK1901973.1"/>
    </source>
</evidence>
<dbReference type="EMBL" id="JASDAP010000006">
    <property type="protein sequence ID" value="KAK1901973.1"/>
    <property type="molecule type" value="Genomic_DNA"/>
</dbReference>
<sequence>MSTLSALKATRTDETFSRIYEETVKAVGDPVPRRKRRHRGWDDLEQGFNQHQEGDEETVVSFRRLYFQIVDGIVSELAQLINTYPFFDEQKLRNELQTLYSNRLFHKPPGELIELLIEDDLQGTLSEVYKLLQLMLTIPATSASAERSFSCLKRIKTYLRNTCGQDRLVNLATISIDSVVVEDLKATWKFYDIVIDHFSTMKDRRMAFLFK</sequence>
<comment type="caution">
    <text evidence="2">The sequence shown here is derived from an EMBL/GenBank/DDBJ whole genome shotgun (WGS) entry which is preliminary data.</text>
</comment>
<dbReference type="SUPFAM" id="SSF53098">
    <property type="entry name" value="Ribonuclease H-like"/>
    <property type="match status" value="1"/>
</dbReference>
<dbReference type="InterPro" id="IPR012337">
    <property type="entry name" value="RNaseH-like_sf"/>
</dbReference>
<dbReference type="PANTHER" id="PTHR45749">
    <property type="match status" value="1"/>
</dbReference>
<name>A0AAD9CJ29_DISEL</name>
<dbReference type="AlphaFoldDB" id="A0AAD9CJ29"/>
<dbReference type="PANTHER" id="PTHR45749:SF21">
    <property type="entry name" value="DUF4371 DOMAIN-CONTAINING PROTEIN"/>
    <property type="match status" value="1"/>
</dbReference>
<dbReference type="InterPro" id="IPR008906">
    <property type="entry name" value="HATC_C_dom"/>
</dbReference>